<accession>V5HYC7</accession>
<name>V5HYC7_BYSSN</name>
<dbReference type="HOGENOM" id="CLU_1214588_0_0_1"/>
<reference evidence="2" key="1">
    <citation type="journal article" date="2014" name="Genome Announc.">
        <title>Draft genome sequence of the formaldehyde-resistant fungus Byssochlamys spectabilis No. 5 (anamorph Paecilomyces variotii No. 5) (NBRC109023).</title>
        <authorList>
            <person name="Oka T."/>
            <person name="Ekino K."/>
            <person name="Fukuda K."/>
            <person name="Nomura Y."/>
        </authorList>
    </citation>
    <scope>NUCLEOTIDE SEQUENCE [LARGE SCALE GENOMIC DNA]</scope>
    <source>
        <strain evidence="2">No. 5 / NBRC 109023</strain>
    </source>
</reference>
<dbReference type="Proteomes" id="UP000018001">
    <property type="component" value="Unassembled WGS sequence"/>
</dbReference>
<keyword evidence="2" id="KW-1185">Reference proteome</keyword>
<protein>
    <submittedName>
        <fullName evidence="1">Uncharacterized protein</fullName>
    </submittedName>
</protein>
<organism evidence="1 2">
    <name type="scientific">Byssochlamys spectabilis (strain No. 5 / NBRC 109023)</name>
    <name type="common">Paecilomyces variotii</name>
    <dbReference type="NCBI Taxonomy" id="1356009"/>
    <lineage>
        <taxon>Eukaryota</taxon>
        <taxon>Fungi</taxon>
        <taxon>Dikarya</taxon>
        <taxon>Ascomycota</taxon>
        <taxon>Pezizomycotina</taxon>
        <taxon>Eurotiomycetes</taxon>
        <taxon>Eurotiomycetidae</taxon>
        <taxon>Eurotiales</taxon>
        <taxon>Thermoascaceae</taxon>
        <taxon>Paecilomyces</taxon>
    </lineage>
</organism>
<comment type="caution">
    <text evidence="1">The sequence shown here is derived from an EMBL/GenBank/DDBJ whole genome shotgun (WGS) entry which is preliminary data.</text>
</comment>
<dbReference type="InParanoid" id="V5HYC7"/>
<evidence type="ECO:0000313" key="1">
    <source>
        <dbReference type="EMBL" id="GAD94970.1"/>
    </source>
</evidence>
<gene>
    <name evidence="1" type="ORF">PVAR5_3604</name>
</gene>
<dbReference type="AlphaFoldDB" id="V5HYC7"/>
<dbReference type="EMBL" id="BAUL01000107">
    <property type="protein sequence ID" value="GAD94970.1"/>
    <property type="molecule type" value="Genomic_DNA"/>
</dbReference>
<evidence type="ECO:0000313" key="2">
    <source>
        <dbReference type="Proteomes" id="UP000018001"/>
    </source>
</evidence>
<sequence>MVEMLTVWSLGWDIWGKTEMGRGDGTTLVDEPRATVWTSKRSDLQRPKILAVLVDGNSSHPGEQISAGSVNRMICHPAASRSNSVAYKTPIAPTWLGPSWWRLNPVLELTLEAAVCLRSGNNSQRLLILAAWSSLFGVKLQISTLKGTCLPSLKEIIGIASCRSASYSARALGRVKLESAVETGSLHCKHRPIFAPFSPQQLCSLACMTEQRSPQACSCSRRVDTNSS</sequence>
<proteinExistence type="predicted"/>